<evidence type="ECO:0000313" key="2">
    <source>
        <dbReference type="EMBL" id="MFL0251074.1"/>
    </source>
</evidence>
<dbReference type="InterPro" id="IPR016181">
    <property type="entry name" value="Acyl_CoA_acyltransferase"/>
</dbReference>
<dbReference type="InterPro" id="IPR000182">
    <property type="entry name" value="GNAT_dom"/>
</dbReference>
<feature type="domain" description="N-acetyltransferase" evidence="1">
    <location>
        <begin position="3"/>
        <end position="166"/>
    </location>
</feature>
<organism evidence="2 3">
    <name type="scientific">Clostridium neuense</name>
    <dbReference type="NCBI Taxonomy" id="1728934"/>
    <lineage>
        <taxon>Bacteria</taxon>
        <taxon>Bacillati</taxon>
        <taxon>Bacillota</taxon>
        <taxon>Clostridia</taxon>
        <taxon>Eubacteriales</taxon>
        <taxon>Clostridiaceae</taxon>
        <taxon>Clostridium</taxon>
    </lineage>
</organism>
<dbReference type="Gene3D" id="3.40.630.30">
    <property type="match status" value="1"/>
</dbReference>
<dbReference type="PANTHER" id="PTHR39173">
    <property type="entry name" value="ACETYLTRANSFERASE"/>
    <property type="match status" value="1"/>
</dbReference>
<proteinExistence type="predicted"/>
<keyword evidence="3" id="KW-1185">Reference proteome</keyword>
<sequence>MEIRLKELSIYDSTEIFAMIKEIGPGENGFINEGYRISYSEFRSYLEGNFELSKGTNLSSRYVPQTIYWLYVDYRPVGMGKLRHSLNDSLKKVGGHIGYAIRPSERGKGYGNIILRELLKRAKEKGIDKVFITCIESNIPSRKIIEINNGKLQDIFHGICRYWIYV</sequence>
<dbReference type="EMBL" id="JBJIAA010000009">
    <property type="protein sequence ID" value="MFL0251074.1"/>
    <property type="molecule type" value="Genomic_DNA"/>
</dbReference>
<dbReference type="PANTHER" id="PTHR39173:SF1">
    <property type="entry name" value="ACETYLTRANSFERASE"/>
    <property type="match status" value="1"/>
</dbReference>
<dbReference type="Pfam" id="PF00583">
    <property type="entry name" value="Acetyltransf_1"/>
    <property type="match status" value="1"/>
</dbReference>
<name>A0ABW8TEZ7_9CLOT</name>
<protein>
    <submittedName>
        <fullName evidence="2">GNAT family N-acetyltransferase</fullName>
    </submittedName>
</protein>
<evidence type="ECO:0000313" key="3">
    <source>
        <dbReference type="Proteomes" id="UP001623592"/>
    </source>
</evidence>
<dbReference type="RefSeq" id="WP_406787734.1">
    <property type="nucleotide sequence ID" value="NZ_JBJIAA010000009.1"/>
</dbReference>
<dbReference type="CDD" id="cd04301">
    <property type="entry name" value="NAT_SF"/>
    <property type="match status" value="1"/>
</dbReference>
<dbReference type="SUPFAM" id="SSF55729">
    <property type="entry name" value="Acyl-CoA N-acyltransferases (Nat)"/>
    <property type="match status" value="1"/>
</dbReference>
<accession>A0ABW8TEZ7</accession>
<comment type="caution">
    <text evidence="2">The sequence shown here is derived from an EMBL/GenBank/DDBJ whole genome shotgun (WGS) entry which is preliminary data.</text>
</comment>
<dbReference type="Proteomes" id="UP001623592">
    <property type="component" value="Unassembled WGS sequence"/>
</dbReference>
<reference evidence="2 3" key="1">
    <citation type="submission" date="2024-11" db="EMBL/GenBank/DDBJ databases">
        <authorList>
            <person name="Heng Y.C."/>
            <person name="Lim A.C.H."/>
            <person name="Lee J.K.Y."/>
            <person name="Kittelmann S."/>
        </authorList>
    </citation>
    <scope>NUCLEOTIDE SEQUENCE [LARGE SCALE GENOMIC DNA]</scope>
    <source>
        <strain evidence="2 3">WILCCON 0114</strain>
    </source>
</reference>
<gene>
    <name evidence="2" type="ORF">ACJDT4_11625</name>
</gene>
<dbReference type="PROSITE" id="PS51186">
    <property type="entry name" value="GNAT"/>
    <property type="match status" value="1"/>
</dbReference>
<evidence type="ECO:0000259" key="1">
    <source>
        <dbReference type="PROSITE" id="PS51186"/>
    </source>
</evidence>